<evidence type="ECO:0000313" key="3">
    <source>
        <dbReference type="Proteomes" id="UP001319080"/>
    </source>
</evidence>
<reference evidence="2 3" key="1">
    <citation type="submission" date="2021-05" db="EMBL/GenBank/DDBJ databases">
        <title>A Polyphasic approach of four new species of the genus Ohtaekwangia: Ohtaekwangia histidinii sp. nov., Ohtaekwangia cretensis sp. nov., Ohtaekwangia indiensis sp. nov., Ohtaekwangia reichenbachii sp. nov. from diverse environment.</title>
        <authorList>
            <person name="Octaviana S."/>
        </authorList>
    </citation>
    <scope>NUCLEOTIDE SEQUENCE [LARGE SCALE GENOMIC DNA]</scope>
    <source>
        <strain evidence="2 3">PWU5</strain>
    </source>
</reference>
<protein>
    <submittedName>
        <fullName evidence="2">Uncharacterized protein</fullName>
    </submittedName>
</protein>
<organism evidence="2 3">
    <name type="scientific">Dawidia cretensis</name>
    <dbReference type="NCBI Taxonomy" id="2782350"/>
    <lineage>
        <taxon>Bacteria</taxon>
        <taxon>Pseudomonadati</taxon>
        <taxon>Bacteroidota</taxon>
        <taxon>Cytophagia</taxon>
        <taxon>Cytophagales</taxon>
        <taxon>Chryseotaleaceae</taxon>
        <taxon>Dawidia</taxon>
    </lineage>
</organism>
<evidence type="ECO:0000313" key="2">
    <source>
        <dbReference type="EMBL" id="MBT1707913.1"/>
    </source>
</evidence>
<keyword evidence="3" id="KW-1185">Reference proteome</keyword>
<dbReference type="RefSeq" id="WP_254083504.1">
    <property type="nucleotide sequence ID" value="NZ_JAHESE010000004.1"/>
</dbReference>
<accession>A0AAP2DXD7</accession>
<dbReference type="AlphaFoldDB" id="A0AAP2DXD7"/>
<proteinExistence type="predicted"/>
<dbReference type="EMBL" id="JAHESE010000004">
    <property type="protein sequence ID" value="MBT1707913.1"/>
    <property type="molecule type" value="Genomic_DNA"/>
</dbReference>
<evidence type="ECO:0000256" key="1">
    <source>
        <dbReference type="SAM" id="MobiDB-lite"/>
    </source>
</evidence>
<name>A0AAP2DXD7_9BACT</name>
<gene>
    <name evidence="2" type="ORF">KK062_06760</name>
</gene>
<feature type="region of interest" description="Disordered" evidence="1">
    <location>
        <begin position="1"/>
        <end position="22"/>
    </location>
</feature>
<comment type="caution">
    <text evidence="2">The sequence shown here is derived from an EMBL/GenBank/DDBJ whole genome shotgun (WGS) entry which is preliminary data.</text>
</comment>
<dbReference type="Proteomes" id="UP001319080">
    <property type="component" value="Unassembled WGS sequence"/>
</dbReference>
<sequence length="92" mass="10072">MESELLTTQRTDRRSKHKEGPLATMIEEQTAKVPSDAYLWTSVGAMAVSLGLKIAGKNHLALFVGQWAAPFLLFGIYNKLVKVGGHDKTETA</sequence>